<name>A0ABS5Y2Z1_9CYAN</name>
<keyword evidence="2" id="KW-1185">Reference proteome</keyword>
<accession>A0ABS5Y2Z1</accession>
<organism evidence="1 2">
    <name type="scientific">Leptothoe kymatousa TAU-MAC 1615</name>
    <dbReference type="NCBI Taxonomy" id="2364775"/>
    <lineage>
        <taxon>Bacteria</taxon>
        <taxon>Bacillati</taxon>
        <taxon>Cyanobacteriota</taxon>
        <taxon>Cyanophyceae</taxon>
        <taxon>Nodosilineales</taxon>
        <taxon>Cymatolegaceae</taxon>
        <taxon>Leptothoe</taxon>
        <taxon>Leptothoe kymatousa</taxon>
    </lineage>
</organism>
<protein>
    <submittedName>
        <fullName evidence="1">Uncharacterized protein</fullName>
    </submittedName>
</protein>
<reference evidence="1 2" key="1">
    <citation type="journal article" date="2021" name="Mar. Drugs">
        <title>Genome Reduction and Secondary Metabolism of the Marine Sponge-Associated Cyanobacterium Leptothoe.</title>
        <authorList>
            <person name="Konstantinou D."/>
            <person name="Popin R.V."/>
            <person name="Fewer D.P."/>
            <person name="Sivonen K."/>
            <person name="Gkelis S."/>
        </authorList>
    </citation>
    <scope>NUCLEOTIDE SEQUENCE [LARGE SCALE GENOMIC DNA]</scope>
    <source>
        <strain evidence="1 2">TAU-MAC 1615</strain>
    </source>
</reference>
<sequence length="102" mass="11577">MAFILALERLGLRYSPTLDVVEIAVPKLIGYFCRKEPISADNFLSRSDWVAIDNLIHPIFLMQPLYPPLNFAHYLSTDICAVVQILTPIGYRSMFLRNTSGC</sequence>
<proteinExistence type="predicted"/>
<evidence type="ECO:0000313" key="2">
    <source>
        <dbReference type="Proteomes" id="UP001196661"/>
    </source>
</evidence>
<comment type="caution">
    <text evidence="1">The sequence shown here is derived from an EMBL/GenBank/DDBJ whole genome shotgun (WGS) entry which is preliminary data.</text>
</comment>
<dbReference type="RefSeq" id="WP_215618095.1">
    <property type="nucleotide sequence ID" value="NZ_JADOER010000005.1"/>
</dbReference>
<dbReference type="EMBL" id="JADOER010000005">
    <property type="protein sequence ID" value="MBT9312199.1"/>
    <property type="molecule type" value="Genomic_DNA"/>
</dbReference>
<evidence type="ECO:0000313" key="1">
    <source>
        <dbReference type="EMBL" id="MBT9312199.1"/>
    </source>
</evidence>
<dbReference type="Proteomes" id="UP001196661">
    <property type="component" value="Unassembled WGS sequence"/>
</dbReference>
<gene>
    <name evidence="1" type="ORF">IXB28_08285</name>
</gene>